<dbReference type="Proteomes" id="UP000286501">
    <property type="component" value="Unassembled WGS sequence"/>
</dbReference>
<reference evidence="1" key="3">
    <citation type="submission" date="2022-12" db="EMBL/GenBank/DDBJ databases">
        <title>Distinct polysaccharide growth profiles of human intestinal Prevotella copri isolates.</title>
        <authorList>
            <person name="Fehlner-Peach H."/>
            <person name="Magnabosco C."/>
            <person name="Raghavan V."/>
            <person name="Scher J.U."/>
            <person name="Tett A."/>
            <person name="Cox L.M."/>
            <person name="Gottsegen C."/>
            <person name="Watters A."/>
            <person name="Wiltshire- Gordon J.D."/>
            <person name="Segata N."/>
            <person name="Bonneau R."/>
            <person name="Littman D.R."/>
        </authorList>
    </citation>
    <scope>NUCLEOTIDE SEQUENCE</scope>
    <source>
        <strain evidence="1">IAA108</strain>
    </source>
</reference>
<evidence type="ECO:0000313" key="4">
    <source>
        <dbReference type="Proteomes" id="UP000421408"/>
    </source>
</evidence>
<reference evidence="4" key="2">
    <citation type="submission" date="2019-09" db="EMBL/GenBank/DDBJ databases">
        <title>Distinct polysaccharide growth profiles of human intestinal Prevotella copri isolates.</title>
        <authorList>
            <person name="Fehlner-Peach H."/>
            <person name="Magnabosco C."/>
            <person name="Raghavan V."/>
            <person name="Scher J.U."/>
            <person name="Tett A."/>
            <person name="Cox L.M."/>
            <person name="Gottsegen C."/>
            <person name="Watters A."/>
            <person name="Wiltshire- Gordon J.D."/>
            <person name="Segata N."/>
            <person name="Bonneau R."/>
            <person name="Littman D.R."/>
        </authorList>
    </citation>
    <scope>NUCLEOTIDE SEQUENCE [LARGE SCALE GENOMIC DNA]</scope>
    <source>
        <strain evidence="4">iAA108</strain>
    </source>
</reference>
<dbReference type="EMBL" id="VZCC01000106">
    <property type="protein sequence ID" value="MQN85186.1"/>
    <property type="molecule type" value="Genomic_DNA"/>
</dbReference>
<evidence type="ECO:0000313" key="1">
    <source>
        <dbReference type="EMBL" id="MQN85186.1"/>
    </source>
</evidence>
<comment type="caution">
    <text evidence="2">The sequence shown here is derived from an EMBL/GenBank/DDBJ whole genome shotgun (WGS) entry which is preliminary data.</text>
</comment>
<dbReference type="EMBL" id="QRIN01000016">
    <property type="protein sequence ID" value="RHG67087.1"/>
    <property type="molecule type" value="Genomic_DNA"/>
</dbReference>
<dbReference type="Proteomes" id="UP000421408">
    <property type="component" value="Unassembled WGS sequence"/>
</dbReference>
<evidence type="ECO:0000313" key="3">
    <source>
        <dbReference type="Proteomes" id="UP000286501"/>
    </source>
</evidence>
<dbReference type="AlphaFoldDB" id="A0A3R6E4V0"/>
<name>A0A3R6E4V0_9BACT</name>
<evidence type="ECO:0000313" key="2">
    <source>
        <dbReference type="EMBL" id="RHG67087.1"/>
    </source>
</evidence>
<organism evidence="2 3">
    <name type="scientific">Segatella copri</name>
    <dbReference type="NCBI Taxonomy" id="165179"/>
    <lineage>
        <taxon>Bacteria</taxon>
        <taxon>Pseudomonadati</taxon>
        <taxon>Bacteroidota</taxon>
        <taxon>Bacteroidia</taxon>
        <taxon>Bacteroidales</taxon>
        <taxon>Prevotellaceae</taxon>
        <taxon>Segatella</taxon>
    </lineage>
</organism>
<sequence>MMSDKQYKVARKGIVEQLKLAQRLHCKHMEQKYKEALEKLEKRFLKPDAVGCFDLGARVSNSYYHL</sequence>
<dbReference type="RefSeq" id="WP_118200553.1">
    <property type="nucleotide sequence ID" value="NZ_QRIE01000005.1"/>
</dbReference>
<protein>
    <submittedName>
        <fullName evidence="2">Uncharacterized protein</fullName>
    </submittedName>
</protein>
<gene>
    <name evidence="2" type="ORF">DW250_05380</name>
    <name evidence="1" type="ORF">F7D74_14635</name>
</gene>
<proteinExistence type="predicted"/>
<reference evidence="2 3" key="1">
    <citation type="submission" date="2018-08" db="EMBL/GenBank/DDBJ databases">
        <title>A genome reference for cultivated species of the human gut microbiota.</title>
        <authorList>
            <person name="Zou Y."/>
            <person name="Xue W."/>
            <person name="Luo G."/>
        </authorList>
    </citation>
    <scope>NUCLEOTIDE SEQUENCE [LARGE SCALE GENOMIC DNA]</scope>
    <source>
        <strain evidence="2 3">AM22-1</strain>
    </source>
</reference>
<accession>A0A3R6E4V0</accession>